<evidence type="ECO:0000313" key="7">
    <source>
        <dbReference type="Proteomes" id="UP000254040"/>
    </source>
</evidence>
<dbReference type="CDD" id="cd00077">
    <property type="entry name" value="HDc"/>
    <property type="match status" value="1"/>
</dbReference>
<keyword evidence="1" id="KW-1133">Transmembrane helix</keyword>
<dbReference type="STRING" id="39962.Lmor_0603"/>
<dbReference type="EMBL" id="UGOG01000001">
    <property type="protein sequence ID" value="STX63111.1"/>
    <property type="molecule type" value="Genomic_DNA"/>
</dbReference>
<keyword evidence="1" id="KW-0472">Membrane</keyword>
<feature type="transmembrane region" description="Helical" evidence="1">
    <location>
        <begin position="43"/>
        <end position="61"/>
    </location>
</feature>
<dbReference type="SMART" id="SM00471">
    <property type="entry name" value="HDc"/>
    <property type="match status" value="1"/>
</dbReference>
<feature type="domain" description="PAS" evidence="2">
    <location>
        <begin position="523"/>
        <end position="593"/>
    </location>
</feature>
<dbReference type="PANTHER" id="PTHR43155:SF2">
    <property type="entry name" value="CYCLIC DI-GMP PHOSPHODIESTERASE PA4108"/>
    <property type="match status" value="1"/>
</dbReference>
<dbReference type="InterPro" id="IPR013767">
    <property type="entry name" value="PAS_fold"/>
</dbReference>
<dbReference type="SMART" id="SM00091">
    <property type="entry name" value="PAS"/>
    <property type="match status" value="2"/>
</dbReference>
<dbReference type="InterPro" id="IPR000014">
    <property type="entry name" value="PAS"/>
</dbReference>
<dbReference type="InterPro" id="IPR037522">
    <property type="entry name" value="HD_GYP_dom"/>
</dbReference>
<accession>A0A378K5H3</accession>
<dbReference type="PROSITE" id="PS50112">
    <property type="entry name" value="PAS"/>
    <property type="match status" value="1"/>
</dbReference>
<evidence type="ECO:0000313" key="6">
    <source>
        <dbReference type="Proteomes" id="UP000054985"/>
    </source>
</evidence>
<dbReference type="GO" id="GO:0071111">
    <property type="term" value="F:cyclic-guanylate-specific phosphodiesterase activity"/>
    <property type="evidence" value="ECO:0007669"/>
    <property type="project" value="UniProtKB-EC"/>
</dbReference>
<dbReference type="PROSITE" id="PS51832">
    <property type="entry name" value="HD_GYP"/>
    <property type="match status" value="1"/>
</dbReference>
<dbReference type="SUPFAM" id="SSF109604">
    <property type="entry name" value="HD-domain/PDEase-like"/>
    <property type="match status" value="1"/>
</dbReference>
<feature type="transmembrane region" description="Helical" evidence="1">
    <location>
        <begin position="233"/>
        <end position="255"/>
    </location>
</feature>
<dbReference type="Pfam" id="PF13426">
    <property type="entry name" value="PAS_9"/>
    <property type="match status" value="1"/>
</dbReference>
<dbReference type="SUPFAM" id="SSF55785">
    <property type="entry name" value="PYP-like sensor domain (PAS domain)"/>
    <property type="match status" value="2"/>
</dbReference>
<dbReference type="InterPro" id="IPR035965">
    <property type="entry name" value="PAS-like_dom_sf"/>
</dbReference>
<feature type="transmembrane region" description="Helical" evidence="1">
    <location>
        <begin position="138"/>
        <end position="160"/>
    </location>
</feature>
<protein>
    <submittedName>
        <fullName evidence="5">Sensory protein (PAS domain)</fullName>
        <ecNumber evidence="5">3.1.4.52</ecNumber>
    </submittedName>
</protein>
<feature type="transmembrane region" description="Helical" evidence="1">
    <location>
        <begin position="20"/>
        <end position="37"/>
    </location>
</feature>
<organism evidence="5 7">
    <name type="scientific">Legionella moravica</name>
    <dbReference type="NCBI Taxonomy" id="39962"/>
    <lineage>
        <taxon>Bacteria</taxon>
        <taxon>Pseudomonadati</taxon>
        <taxon>Pseudomonadota</taxon>
        <taxon>Gammaproteobacteria</taxon>
        <taxon>Legionellales</taxon>
        <taxon>Legionellaceae</taxon>
        <taxon>Legionella</taxon>
    </lineage>
</organism>
<keyword evidence="6" id="KW-1185">Reference proteome</keyword>
<feature type="transmembrane region" description="Helical" evidence="1">
    <location>
        <begin position="73"/>
        <end position="94"/>
    </location>
</feature>
<dbReference type="Proteomes" id="UP000054985">
    <property type="component" value="Unassembled WGS sequence"/>
</dbReference>
<dbReference type="Gene3D" id="3.30.450.20">
    <property type="entry name" value="PAS domain"/>
    <property type="match status" value="2"/>
</dbReference>
<dbReference type="Pfam" id="PF17159">
    <property type="entry name" value="MASE3"/>
    <property type="match status" value="1"/>
</dbReference>
<evidence type="ECO:0000256" key="1">
    <source>
        <dbReference type="SAM" id="Phobius"/>
    </source>
</evidence>
<reference evidence="5 7" key="2">
    <citation type="submission" date="2018-06" db="EMBL/GenBank/DDBJ databases">
        <authorList>
            <consortium name="Pathogen Informatics"/>
            <person name="Doyle S."/>
        </authorList>
    </citation>
    <scope>NUCLEOTIDE SEQUENCE [LARGE SCALE GENOMIC DNA]</scope>
    <source>
        <strain evidence="5 7">NCTC12239</strain>
    </source>
</reference>
<sequence length="846" mass="96060">MDTLKTEIPDNIGHTTFYRVFIPPVLLSLFCLIIYYYTSFTVFHTVVELFSIFIGFTAMTVATTSTRFTNNQFVVFISITAGWCAGLDLTHILVYKGMNLIPGAGGNESTQLWISARFLQAFSFLVAPFFFRHSIKVWIINAVYGFLSCFIFITVFQGLFPQTYIEGYGLTSFKIISEWIIVLVQFMALLLLWYNKKMMSASLLYYLTMSITAMILTDIILSHYTDLFGLENIIGHLLKIFSYWFIYVALVVSTLREPFSMLARAASTYDNIPDPIMIVQSNTLVSQANTAAALFSHLNAEQLVGLSSHSVFHDPRITPKQCPVCSQLSIRNDRFMIELEIDGLWLECSLSPINSDMFPNSWVQMIRNITDRKQLELEHNKLLSALKERLKEMSCLYNLSNIIGSKDDKTIDELLTESVAEIPKAFQFPDKIVAIIQSKWGNHSSRSDSERTDYHIEKELIIDQEYVGKISVYYSAPPLDLKNIFLPEEVTLLDTVALQLISAIRQILAKQKAVSAEHRFKESEQHFQAIIDQTGVGVYVRDKSKFLYVNPKFCAITGWSQDELLRFNLLDLIEDEPTKKYIQNQWQELYEGKSSISYQFPFKRKDGVQLTLRSDATVVTWEGQTEYLALVQDITEIEHANKQINKYIEQLEKAIKGTFTAVSNIVEMRDPYTAGHERRVGLIARVIGEELGWSADRCASLELIGLVHDVGKISIPAEILSKPSKLTDLEMELIKGHAQAGYDILKDIHFNLPVAEIILQHHERLDGSGYPRGLKGDEILPETRIISVADVLEAMASFRPYRPALGVEAAVAEIKRGRGVLYDAQVVDVACKLISEKKIILTHTEH</sequence>
<evidence type="ECO:0000259" key="3">
    <source>
        <dbReference type="PROSITE" id="PS51832"/>
    </source>
</evidence>
<reference evidence="4 6" key="1">
    <citation type="submission" date="2015-11" db="EMBL/GenBank/DDBJ databases">
        <title>Genomic analysis of 38 Legionella species identifies large and diverse effector repertoires.</title>
        <authorList>
            <person name="Burstein D."/>
            <person name="Amaro F."/>
            <person name="Zusman T."/>
            <person name="Lifshitz Z."/>
            <person name="Cohen O."/>
            <person name="Gilbert J.A."/>
            <person name="Pupko T."/>
            <person name="Shuman H.A."/>
            <person name="Segal G."/>
        </authorList>
    </citation>
    <scope>NUCLEOTIDE SEQUENCE [LARGE SCALE GENOMIC DNA]</scope>
    <source>
        <strain evidence="4 6">ATCC 43877</strain>
    </source>
</reference>
<dbReference type="AlphaFoldDB" id="A0A378K5H3"/>
<evidence type="ECO:0000259" key="2">
    <source>
        <dbReference type="PROSITE" id="PS50112"/>
    </source>
</evidence>
<evidence type="ECO:0000313" key="5">
    <source>
        <dbReference type="EMBL" id="STX63111.1"/>
    </source>
</evidence>
<dbReference type="Pfam" id="PF13487">
    <property type="entry name" value="HD_5"/>
    <property type="match status" value="1"/>
</dbReference>
<dbReference type="EC" id="3.1.4.52" evidence="5"/>
<dbReference type="Proteomes" id="UP000254040">
    <property type="component" value="Unassembled WGS sequence"/>
</dbReference>
<feature type="transmembrane region" description="Helical" evidence="1">
    <location>
        <begin position="114"/>
        <end position="131"/>
    </location>
</feature>
<dbReference type="PANTHER" id="PTHR43155">
    <property type="entry name" value="CYCLIC DI-GMP PHOSPHODIESTERASE PA4108-RELATED"/>
    <property type="match status" value="1"/>
</dbReference>
<keyword evidence="1" id="KW-0812">Transmembrane</keyword>
<feature type="domain" description="HD-GYP" evidence="3">
    <location>
        <begin position="651"/>
        <end position="846"/>
    </location>
</feature>
<feature type="transmembrane region" description="Helical" evidence="1">
    <location>
        <begin position="203"/>
        <end position="221"/>
    </location>
</feature>
<dbReference type="Gene3D" id="1.10.3210.10">
    <property type="entry name" value="Hypothetical protein af1432"/>
    <property type="match status" value="1"/>
</dbReference>
<dbReference type="InterPro" id="IPR003607">
    <property type="entry name" value="HD/PDEase_dom"/>
</dbReference>
<proteinExistence type="predicted"/>
<feature type="transmembrane region" description="Helical" evidence="1">
    <location>
        <begin position="172"/>
        <end position="194"/>
    </location>
</feature>
<evidence type="ECO:0000313" key="4">
    <source>
        <dbReference type="EMBL" id="KTD37411.1"/>
    </source>
</evidence>
<dbReference type="InterPro" id="IPR033425">
    <property type="entry name" value="MASE3"/>
</dbReference>
<dbReference type="GO" id="GO:0006355">
    <property type="term" value="P:regulation of DNA-templated transcription"/>
    <property type="evidence" value="ECO:0007669"/>
    <property type="project" value="InterPro"/>
</dbReference>
<dbReference type="EMBL" id="LNYN01000013">
    <property type="protein sequence ID" value="KTD37411.1"/>
    <property type="molecule type" value="Genomic_DNA"/>
</dbReference>
<dbReference type="NCBIfam" id="TIGR00229">
    <property type="entry name" value="sensory_box"/>
    <property type="match status" value="2"/>
</dbReference>
<dbReference type="OrthoDB" id="9802066at2"/>
<dbReference type="RefSeq" id="WP_051190715.1">
    <property type="nucleotide sequence ID" value="NZ_CAAAJG010000011.1"/>
</dbReference>
<name>A0A378K5H3_9GAMM</name>
<dbReference type="Pfam" id="PF00989">
    <property type="entry name" value="PAS"/>
    <property type="match status" value="1"/>
</dbReference>
<dbReference type="CDD" id="cd00130">
    <property type="entry name" value="PAS"/>
    <property type="match status" value="2"/>
</dbReference>
<keyword evidence="5" id="KW-0378">Hydrolase</keyword>
<gene>
    <name evidence="5" type="primary">rpfG</name>
    <name evidence="4" type="ORF">Lmor_0603</name>
    <name evidence="5" type="ORF">NCTC12239_02053</name>
</gene>